<dbReference type="PROSITE" id="PS50867">
    <property type="entry name" value="PRE_SET"/>
    <property type="match status" value="1"/>
</dbReference>
<dbReference type="InterPro" id="IPR003616">
    <property type="entry name" value="Post-SET_dom"/>
</dbReference>
<evidence type="ECO:0000259" key="11">
    <source>
        <dbReference type="PROSITE" id="PS50868"/>
    </source>
</evidence>
<dbReference type="InterPro" id="IPR007728">
    <property type="entry name" value="Pre-SET_dom"/>
</dbReference>
<dbReference type="SUPFAM" id="SSF88697">
    <property type="entry name" value="PUA domain-like"/>
    <property type="match status" value="1"/>
</dbReference>
<feature type="region of interest" description="Disordered" evidence="8">
    <location>
        <begin position="1"/>
        <end position="29"/>
    </location>
</feature>
<feature type="domain" description="Post-SET" evidence="11">
    <location>
        <begin position="577"/>
        <end position="593"/>
    </location>
</feature>
<accession>A0AAV5JIQ4</accession>
<feature type="domain" description="YDG" evidence="12">
    <location>
        <begin position="162"/>
        <end position="308"/>
    </location>
</feature>
<keyword evidence="6 7" id="KW-0539">Nucleus</keyword>
<evidence type="ECO:0000259" key="10">
    <source>
        <dbReference type="PROSITE" id="PS50867"/>
    </source>
</evidence>
<dbReference type="InterPro" id="IPR001214">
    <property type="entry name" value="SET_dom"/>
</dbReference>
<dbReference type="PROSITE" id="PS51015">
    <property type="entry name" value="YDG"/>
    <property type="match status" value="1"/>
</dbReference>
<dbReference type="GO" id="GO:0003690">
    <property type="term" value="F:double-stranded DNA binding"/>
    <property type="evidence" value="ECO:0007669"/>
    <property type="project" value="TreeGrafter"/>
</dbReference>
<dbReference type="SMART" id="SM00468">
    <property type="entry name" value="PreSET"/>
    <property type="match status" value="1"/>
</dbReference>
<evidence type="ECO:0000259" key="12">
    <source>
        <dbReference type="PROSITE" id="PS51015"/>
    </source>
</evidence>
<feature type="domain" description="SET" evidence="9">
    <location>
        <begin position="438"/>
        <end position="563"/>
    </location>
</feature>
<dbReference type="Pfam" id="PF02182">
    <property type="entry name" value="SAD_SRA"/>
    <property type="match status" value="1"/>
</dbReference>
<dbReference type="InterPro" id="IPR015947">
    <property type="entry name" value="PUA-like_sf"/>
</dbReference>
<dbReference type="EMBL" id="BPVZ01000032">
    <property type="protein sequence ID" value="GKV10796.1"/>
    <property type="molecule type" value="Genomic_DNA"/>
</dbReference>
<gene>
    <name evidence="13" type="ORF">SLEP1_g22109</name>
</gene>
<feature type="domain" description="Pre-SET" evidence="10">
    <location>
        <begin position="376"/>
        <end position="435"/>
    </location>
</feature>
<keyword evidence="2" id="KW-0158">Chromosome</keyword>
<dbReference type="PANTHER" id="PTHR45660:SF46">
    <property type="entry name" value="HISTONE-LYSINE N-METHYLTRANSFERASE, H3 LYSINE-9 SPECIFIC SUVH6"/>
    <property type="match status" value="1"/>
</dbReference>
<evidence type="ECO:0000256" key="5">
    <source>
        <dbReference type="ARBA" id="ARBA00022691"/>
    </source>
</evidence>
<dbReference type="GO" id="GO:0008270">
    <property type="term" value="F:zinc ion binding"/>
    <property type="evidence" value="ECO:0007669"/>
    <property type="project" value="InterPro"/>
</dbReference>
<keyword evidence="3" id="KW-0489">Methyltransferase</keyword>
<organism evidence="13 14">
    <name type="scientific">Rubroshorea leprosula</name>
    <dbReference type="NCBI Taxonomy" id="152421"/>
    <lineage>
        <taxon>Eukaryota</taxon>
        <taxon>Viridiplantae</taxon>
        <taxon>Streptophyta</taxon>
        <taxon>Embryophyta</taxon>
        <taxon>Tracheophyta</taxon>
        <taxon>Spermatophyta</taxon>
        <taxon>Magnoliopsida</taxon>
        <taxon>eudicotyledons</taxon>
        <taxon>Gunneridae</taxon>
        <taxon>Pentapetalae</taxon>
        <taxon>rosids</taxon>
        <taxon>malvids</taxon>
        <taxon>Malvales</taxon>
        <taxon>Dipterocarpaceae</taxon>
        <taxon>Rubroshorea</taxon>
    </lineage>
</organism>
<dbReference type="PROSITE" id="PS50868">
    <property type="entry name" value="POST_SET"/>
    <property type="match status" value="1"/>
</dbReference>
<dbReference type="Gene3D" id="2.30.280.10">
    <property type="entry name" value="SRA-YDG"/>
    <property type="match status" value="1"/>
</dbReference>
<evidence type="ECO:0000256" key="4">
    <source>
        <dbReference type="ARBA" id="ARBA00022679"/>
    </source>
</evidence>
<dbReference type="GO" id="GO:0042054">
    <property type="term" value="F:histone methyltransferase activity"/>
    <property type="evidence" value="ECO:0007669"/>
    <property type="project" value="InterPro"/>
</dbReference>
<dbReference type="Proteomes" id="UP001054252">
    <property type="component" value="Unassembled WGS sequence"/>
</dbReference>
<evidence type="ECO:0000256" key="6">
    <source>
        <dbReference type="ARBA" id="ARBA00023242"/>
    </source>
</evidence>
<dbReference type="PANTHER" id="PTHR45660">
    <property type="entry name" value="HISTONE-LYSINE N-METHYLTRANSFERASE SETMAR"/>
    <property type="match status" value="1"/>
</dbReference>
<evidence type="ECO:0000256" key="1">
    <source>
        <dbReference type="ARBA" id="ARBA00004584"/>
    </source>
</evidence>
<proteinExistence type="predicted"/>
<sequence>MVSSSDDIDSGGKSRILPTEKGNTVSLSSATAKYKRRGVSVVRDFPPGCGRTAVKDKPRKVSRRNVSVTRDFPPFCGRNAAPLPEEEKMRVAALQKNKNLHDEEYVEEDQGVLRNKINETLHFARLVSRKLLYEGSASIDNQMAEILKAKGKYININKKIRGDVPGVQIGDVFQYHELNIVGLHSQPQSSIDYVKESDTILATSIIAFGGYENDLHRPDTLFYRAEGENVMYSNKMAEDQKFDEINLALSNNKATWTAIRVIWAVERSSSSSDSRGQRYIYDGLYTVRGCEQEVGIDGKLIYIFNLVRCDGQPRLPPKLPKKTRKLRNGICVYDMSQGREVIPISAYNKINDDLPPQFHYVNEMVYPDWYALVPSKGCDCRHSCSDFRKCSCVMKNAGMPYNEYGALLTIKPLVYECGPTCKCPPSCYNRVSQHGIRYQLEIFMTEKRGWGARSLNSIASGSFICEYLGELLNHEEADQRIECFDYLYDIGCASGSSQIEDKVGYTIDAAQIGNVGRFINHSCSPNLVAQNVLFNHDDRRCPHIMFFAAVDIPRMQELSFDYNCGIDKVFDANGNIKKKPCDCGSSYCKGRMY</sequence>
<dbReference type="SUPFAM" id="SSF82199">
    <property type="entry name" value="SET domain"/>
    <property type="match status" value="1"/>
</dbReference>
<evidence type="ECO:0000259" key="9">
    <source>
        <dbReference type="PROSITE" id="PS50280"/>
    </source>
</evidence>
<reference evidence="13 14" key="1">
    <citation type="journal article" date="2021" name="Commun. Biol.">
        <title>The genome of Shorea leprosula (Dipterocarpaceae) highlights the ecological relevance of drought in aseasonal tropical rainforests.</title>
        <authorList>
            <person name="Ng K.K.S."/>
            <person name="Kobayashi M.J."/>
            <person name="Fawcett J.A."/>
            <person name="Hatakeyama M."/>
            <person name="Paape T."/>
            <person name="Ng C.H."/>
            <person name="Ang C.C."/>
            <person name="Tnah L.H."/>
            <person name="Lee C.T."/>
            <person name="Nishiyama T."/>
            <person name="Sese J."/>
            <person name="O'Brien M.J."/>
            <person name="Copetti D."/>
            <person name="Mohd Noor M.I."/>
            <person name="Ong R.C."/>
            <person name="Putra M."/>
            <person name="Sireger I.Z."/>
            <person name="Indrioko S."/>
            <person name="Kosugi Y."/>
            <person name="Izuno A."/>
            <person name="Isagi Y."/>
            <person name="Lee S.L."/>
            <person name="Shimizu K.K."/>
        </authorList>
    </citation>
    <scope>NUCLEOTIDE SEQUENCE [LARGE SCALE GENOMIC DNA]</scope>
    <source>
        <strain evidence="13">214</strain>
    </source>
</reference>
<protein>
    <submittedName>
        <fullName evidence="13">Uncharacterized protein</fullName>
    </submittedName>
</protein>
<comment type="caution">
    <text evidence="13">The sequence shown here is derived from an EMBL/GenBank/DDBJ whole genome shotgun (WGS) entry which is preliminary data.</text>
</comment>
<dbReference type="InterPro" id="IPR003105">
    <property type="entry name" value="SRA_YDG"/>
</dbReference>
<dbReference type="InterPro" id="IPR046341">
    <property type="entry name" value="SET_dom_sf"/>
</dbReference>
<evidence type="ECO:0000313" key="14">
    <source>
        <dbReference type="Proteomes" id="UP001054252"/>
    </source>
</evidence>
<dbReference type="InterPro" id="IPR036987">
    <property type="entry name" value="SRA-YDG_sf"/>
</dbReference>
<dbReference type="GO" id="GO:0005634">
    <property type="term" value="C:nucleus"/>
    <property type="evidence" value="ECO:0007669"/>
    <property type="project" value="UniProtKB-SubCell"/>
</dbReference>
<evidence type="ECO:0000256" key="2">
    <source>
        <dbReference type="ARBA" id="ARBA00022454"/>
    </source>
</evidence>
<dbReference type="Pfam" id="PF05033">
    <property type="entry name" value="Pre-SET"/>
    <property type="match status" value="1"/>
</dbReference>
<dbReference type="GO" id="GO:0032259">
    <property type="term" value="P:methylation"/>
    <property type="evidence" value="ECO:0007669"/>
    <property type="project" value="UniProtKB-KW"/>
</dbReference>
<dbReference type="Gene3D" id="2.170.270.10">
    <property type="entry name" value="SET domain"/>
    <property type="match status" value="1"/>
</dbReference>
<dbReference type="PROSITE" id="PS50280">
    <property type="entry name" value="SET"/>
    <property type="match status" value="1"/>
</dbReference>
<evidence type="ECO:0000256" key="7">
    <source>
        <dbReference type="PROSITE-ProRule" id="PRU00358"/>
    </source>
</evidence>
<keyword evidence="4" id="KW-0808">Transferase</keyword>
<evidence type="ECO:0000313" key="13">
    <source>
        <dbReference type="EMBL" id="GKV10796.1"/>
    </source>
</evidence>
<evidence type="ECO:0000256" key="3">
    <source>
        <dbReference type="ARBA" id="ARBA00022603"/>
    </source>
</evidence>
<dbReference type="AlphaFoldDB" id="A0AAV5JIQ4"/>
<dbReference type="GO" id="GO:0000775">
    <property type="term" value="C:chromosome, centromeric region"/>
    <property type="evidence" value="ECO:0007669"/>
    <property type="project" value="UniProtKB-SubCell"/>
</dbReference>
<dbReference type="InterPro" id="IPR051357">
    <property type="entry name" value="H3K9_HMTase_SUVAR3-9"/>
</dbReference>
<name>A0AAV5JIQ4_9ROSI</name>
<keyword evidence="14" id="KW-1185">Reference proteome</keyword>
<dbReference type="SMART" id="SM00317">
    <property type="entry name" value="SET"/>
    <property type="match status" value="1"/>
</dbReference>
<evidence type="ECO:0000256" key="8">
    <source>
        <dbReference type="SAM" id="MobiDB-lite"/>
    </source>
</evidence>
<dbReference type="SMART" id="SM00466">
    <property type="entry name" value="SRA"/>
    <property type="match status" value="1"/>
</dbReference>
<dbReference type="Pfam" id="PF00856">
    <property type="entry name" value="SET"/>
    <property type="match status" value="1"/>
</dbReference>
<keyword evidence="5" id="KW-0949">S-adenosyl-L-methionine</keyword>
<comment type="subcellular location">
    <subcellularLocation>
        <location evidence="1">Chromosome</location>
        <location evidence="1">Centromere</location>
    </subcellularLocation>
    <subcellularLocation>
        <location evidence="7">Nucleus</location>
    </subcellularLocation>
</comment>